<accession>A0AAU9ST64</accession>
<evidence type="ECO:0000259" key="1">
    <source>
        <dbReference type="Pfam" id="PF11926"/>
    </source>
</evidence>
<evidence type="ECO:0000313" key="3">
    <source>
        <dbReference type="Proteomes" id="UP000836841"/>
    </source>
</evidence>
<dbReference type="PANTHER" id="PTHR45089:SF56">
    <property type="entry name" value="DUF3444 DOMAIN-CONTAINING PROTEIN"/>
    <property type="match status" value="1"/>
</dbReference>
<dbReference type="AlphaFoldDB" id="A0AAU9ST64"/>
<gene>
    <name evidence="2" type="ORF">TAV2_LOCUS21754</name>
</gene>
<keyword evidence="3" id="KW-1185">Reference proteome</keyword>
<organism evidence="2 3">
    <name type="scientific">Thlaspi arvense</name>
    <name type="common">Field penny-cress</name>
    <dbReference type="NCBI Taxonomy" id="13288"/>
    <lineage>
        <taxon>Eukaryota</taxon>
        <taxon>Viridiplantae</taxon>
        <taxon>Streptophyta</taxon>
        <taxon>Embryophyta</taxon>
        <taxon>Tracheophyta</taxon>
        <taxon>Spermatophyta</taxon>
        <taxon>Magnoliopsida</taxon>
        <taxon>eudicotyledons</taxon>
        <taxon>Gunneridae</taxon>
        <taxon>Pentapetalae</taxon>
        <taxon>rosids</taxon>
        <taxon>malvids</taxon>
        <taxon>Brassicales</taxon>
        <taxon>Brassicaceae</taxon>
        <taxon>Thlaspideae</taxon>
        <taxon>Thlaspi</taxon>
    </lineage>
</organism>
<evidence type="ECO:0000313" key="2">
    <source>
        <dbReference type="EMBL" id="CAH2072414.1"/>
    </source>
</evidence>
<dbReference type="PANTHER" id="PTHR45089">
    <property type="entry name" value="DNAJ HEAT SHOCK AMINO-TERMINAL DOMAIN PROTEIN-RELATED"/>
    <property type="match status" value="1"/>
</dbReference>
<dbReference type="EMBL" id="OU466862">
    <property type="protein sequence ID" value="CAH2072414.1"/>
    <property type="molecule type" value="Genomic_DNA"/>
</dbReference>
<dbReference type="InterPro" id="IPR024593">
    <property type="entry name" value="DUF3444"/>
</dbReference>
<feature type="domain" description="DUF3444" evidence="1">
    <location>
        <begin position="266"/>
        <end position="435"/>
    </location>
</feature>
<dbReference type="Proteomes" id="UP000836841">
    <property type="component" value="Chromosome 6"/>
</dbReference>
<sequence>MPDKYAFLLSMPYCLSPFPAKVSAADDCGTLEAEVVFLPSAHLFLCLMMDINSNELLRRKAVSETLMKGTCSDVATTFSSAPAVNVHSPGLSFAVCVGEKRKRNASNDIRDAESGEELVQPKISESAGLKFNDFEKLREDVNFAVGQTWAVYDDKVDGMPRLYARIRKVSAPSFEFRITYLEPDPDDEREIQWFEQDLPVSAGQFRLGKNHNTKDRSIFSHVVHCNEGNNTGHLTVTPRKGETWALFKNWDIKWSTKITLTQAFEQAAELKLHVGRLKASPYPQNFIKWEDKGMPVGCGTFFVAKTCSTITPDNVSHQIVPKTSMDGDEYTILPKIGEVWVIYRSWAPHFDVDELERDELDFDIVEVLDDALKYKVLALERALFPNEEKSKIFRAAKSRPSECCVEDGSGVIFTIPKWKILRFSHQVPASRVTKEIDGEVNVLFEVDSSAIPCSTAYRLSPFPSKVYAADDAAEP</sequence>
<name>A0AAU9ST64_THLAR</name>
<dbReference type="Pfam" id="PF11926">
    <property type="entry name" value="DUF3444"/>
    <property type="match status" value="2"/>
</dbReference>
<reference evidence="2 3" key="1">
    <citation type="submission" date="2022-03" db="EMBL/GenBank/DDBJ databases">
        <authorList>
            <person name="Nunn A."/>
            <person name="Chopra R."/>
            <person name="Nunn A."/>
            <person name="Contreras Garrido A."/>
        </authorList>
    </citation>
    <scope>NUCLEOTIDE SEQUENCE [LARGE SCALE GENOMIC DNA]</scope>
</reference>
<protein>
    <recommendedName>
        <fullName evidence="1">DUF3444 domain-containing protein</fullName>
    </recommendedName>
</protein>
<proteinExistence type="predicted"/>
<feature type="domain" description="DUF3444" evidence="1">
    <location>
        <begin position="127"/>
        <end position="257"/>
    </location>
</feature>